<proteinExistence type="predicted"/>
<name>A0A7X0JLQ4_9HYPH</name>
<sequence length="362" mass="40231">MRYDLSKIDFGELFGPISAATAGLVRLDERIASSPVRQGWIDRAQFSEACSSLWIDGELVHIEDLVLHDAGMAVRASTHELTVAHDVLRTRRQMAASEPEWALSAAGLVALRSGRHDEAQDIEIKAAPRGLATISRDDDLEDPLAAIDAVLARSQALLADAVNVRAMKIPGRDALIYDEDWDEDARLSEWRVVLDETQSMPPLLRAAVAWDAWSNLQVSKHAPWLGRLLASAVLREAGLTETQLSAVNFGLRQVSRERRMSRNRMVRLLAFTEAIALASEHGMKEHQRLLLAKQQLERRLVGRRQSSRLPQLIELVLSRPLVSSGMIADALEITPQGALKIAAELNLREFTGRGRFRAWGIL</sequence>
<dbReference type="AlphaFoldDB" id="A0A7X0JLQ4"/>
<dbReference type="Pfam" id="PF07756">
    <property type="entry name" value="DUF1612"/>
    <property type="match status" value="1"/>
</dbReference>
<evidence type="ECO:0000313" key="3">
    <source>
        <dbReference type="EMBL" id="MBB6509946.1"/>
    </source>
</evidence>
<dbReference type="InterPro" id="IPR048017">
    <property type="entry name" value="Y4cF-like"/>
</dbReference>
<dbReference type="InterPro" id="IPR011670">
    <property type="entry name" value="DUF1612"/>
</dbReference>
<feature type="domain" description="DUF1612" evidence="1">
    <location>
        <begin position="175"/>
        <end position="300"/>
    </location>
</feature>
<dbReference type="NCBIfam" id="NF040876">
    <property type="entry name" value="RHE_PE00001_fam"/>
    <property type="match status" value="1"/>
</dbReference>
<comment type="caution">
    <text evidence="3">The sequence shown here is derived from an EMBL/GenBank/DDBJ whole genome shotgun (WGS) entry which is preliminary data.</text>
</comment>
<reference evidence="3 4" key="1">
    <citation type="submission" date="2020-08" db="EMBL/GenBank/DDBJ databases">
        <title>The Agave Microbiome: Exploring the role of microbial communities in plant adaptations to desert environments.</title>
        <authorList>
            <person name="Partida-Martinez L.P."/>
        </authorList>
    </citation>
    <scope>NUCLEOTIDE SEQUENCE [LARGE SCALE GENOMIC DNA]</scope>
    <source>
        <strain evidence="3 4">AS3.12</strain>
    </source>
</reference>
<dbReference type="InterPro" id="IPR021068">
    <property type="entry name" value="HTH_DNA-bd"/>
</dbReference>
<feature type="domain" description="HTH DNA binding" evidence="2">
    <location>
        <begin position="309"/>
        <end position="362"/>
    </location>
</feature>
<dbReference type="EMBL" id="JACHBU010000006">
    <property type="protein sequence ID" value="MBB6509946.1"/>
    <property type="molecule type" value="Genomic_DNA"/>
</dbReference>
<keyword evidence="4" id="KW-1185">Reference proteome</keyword>
<dbReference type="Pfam" id="PF11972">
    <property type="entry name" value="HTH_13"/>
    <property type="match status" value="1"/>
</dbReference>
<accession>A0A7X0JLQ4</accession>
<evidence type="ECO:0000259" key="2">
    <source>
        <dbReference type="Pfam" id="PF11972"/>
    </source>
</evidence>
<evidence type="ECO:0000313" key="4">
    <source>
        <dbReference type="Proteomes" id="UP000585437"/>
    </source>
</evidence>
<protein>
    <recommendedName>
        <fullName evidence="5">HTH DNA binding domain-containing protein</fullName>
    </recommendedName>
</protein>
<organism evidence="3 4">
    <name type="scientific">Rhizobium soli</name>
    <dbReference type="NCBI Taxonomy" id="424798"/>
    <lineage>
        <taxon>Bacteria</taxon>
        <taxon>Pseudomonadati</taxon>
        <taxon>Pseudomonadota</taxon>
        <taxon>Alphaproteobacteria</taxon>
        <taxon>Hyphomicrobiales</taxon>
        <taxon>Rhizobiaceae</taxon>
        <taxon>Rhizobium/Agrobacterium group</taxon>
        <taxon>Rhizobium</taxon>
    </lineage>
</organism>
<evidence type="ECO:0000259" key="1">
    <source>
        <dbReference type="Pfam" id="PF07756"/>
    </source>
</evidence>
<gene>
    <name evidence="3" type="ORF">F4695_003330</name>
</gene>
<dbReference type="Proteomes" id="UP000585437">
    <property type="component" value="Unassembled WGS sequence"/>
</dbReference>
<dbReference type="RefSeq" id="WP_184655303.1">
    <property type="nucleotide sequence ID" value="NZ_JACHBU010000006.1"/>
</dbReference>
<evidence type="ECO:0008006" key="5">
    <source>
        <dbReference type="Google" id="ProtNLM"/>
    </source>
</evidence>